<dbReference type="PATRIC" id="fig|1227482.3.peg.2465"/>
<dbReference type="Proteomes" id="UP000011650">
    <property type="component" value="Unassembled WGS sequence"/>
</dbReference>
<dbReference type="InterPro" id="IPR032466">
    <property type="entry name" value="Metal_Hydrolase"/>
</dbReference>
<dbReference type="PIRSF" id="PIRSF038971">
    <property type="entry name" value="PhnM"/>
    <property type="match status" value="1"/>
</dbReference>
<dbReference type="NCBIfam" id="NF011990">
    <property type="entry name" value="PRK15446.2-6"/>
    <property type="match status" value="1"/>
</dbReference>
<dbReference type="InterPro" id="IPR013108">
    <property type="entry name" value="Amidohydro_3"/>
</dbReference>
<protein>
    <submittedName>
        <fullName evidence="2">Phosphonate metabolism protein PhnM</fullName>
    </submittedName>
</protein>
<dbReference type="EMBL" id="AOJG01000031">
    <property type="protein sequence ID" value="EMA58930.1"/>
    <property type="molecule type" value="Genomic_DNA"/>
</dbReference>
<dbReference type="SUPFAM" id="SSF51556">
    <property type="entry name" value="Metallo-dependent hydrolases"/>
    <property type="match status" value="1"/>
</dbReference>
<dbReference type="InterPro" id="IPR051781">
    <property type="entry name" value="Metallo-dep_Hydrolase"/>
</dbReference>
<organism evidence="2 3">
    <name type="scientific">Halorubrum lipolyticum DSM 21995</name>
    <dbReference type="NCBI Taxonomy" id="1227482"/>
    <lineage>
        <taxon>Archaea</taxon>
        <taxon>Methanobacteriati</taxon>
        <taxon>Methanobacteriota</taxon>
        <taxon>Stenosarchaea group</taxon>
        <taxon>Halobacteria</taxon>
        <taxon>Halobacteriales</taxon>
        <taxon>Haloferacaceae</taxon>
        <taxon>Halorubrum</taxon>
    </lineage>
</organism>
<evidence type="ECO:0000313" key="3">
    <source>
        <dbReference type="Proteomes" id="UP000011650"/>
    </source>
</evidence>
<dbReference type="SUPFAM" id="SSF51338">
    <property type="entry name" value="Composite domain of metallo-dependent hydrolases"/>
    <property type="match status" value="1"/>
</dbReference>
<dbReference type="Pfam" id="PF07969">
    <property type="entry name" value="Amidohydro_3"/>
    <property type="match status" value="1"/>
</dbReference>
<dbReference type="NCBIfam" id="NF011987">
    <property type="entry name" value="PRK15446.2-3"/>
    <property type="match status" value="1"/>
</dbReference>
<dbReference type="AlphaFoldDB" id="M0NQK8"/>
<evidence type="ECO:0000313" key="2">
    <source>
        <dbReference type="EMBL" id="EMA58930.1"/>
    </source>
</evidence>
<dbReference type="OrthoDB" id="8791at2157"/>
<name>M0NQK8_9EURY</name>
<dbReference type="GO" id="GO:0016810">
    <property type="term" value="F:hydrolase activity, acting on carbon-nitrogen (but not peptide) bonds"/>
    <property type="evidence" value="ECO:0007669"/>
    <property type="project" value="InterPro"/>
</dbReference>
<dbReference type="STRING" id="1227482.C469_12183"/>
<accession>M0NQK8</accession>
<dbReference type="InterPro" id="IPR012696">
    <property type="entry name" value="PhnM"/>
</dbReference>
<dbReference type="NCBIfam" id="NF011984">
    <property type="entry name" value="PRK15446.1-5"/>
    <property type="match status" value="1"/>
</dbReference>
<dbReference type="GO" id="GO:0019700">
    <property type="term" value="P:organic phosphonate catabolic process"/>
    <property type="evidence" value="ECO:0007669"/>
    <property type="project" value="InterPro"/>
</dbReference>
<dbReference type="Gene3D" id="3.20.20.140">
    <property type="entry name" value="Metal-dependent hydrolases"/>
    <property type="match status" value="2"/>
</dbReference>
<sequence length="392" mass="41761">MTGITEIRNGRVVTPSGVLEGGRVVIAGERIVRVDRGPASDSAGPTTVDADGRVVMPGIVDLHGDDIEHHRSPRAGASVDVRTALTAADRANLLNGVTTKFHAVAFEESPDDGRTLRTAETVAAELGREEYTLGDNRLHARCELADASADAVEGVIERFGVDLLSVMHHAPGDGQYDDEEFERHYVEDRNWPAEGVDDVIETRRSLDGADRDDRIRRIAGLARRAGVPLASHDDESARDVERMADHGTDISEYPLTRGAARRATDLGLATVMGAPNLVRGGSLWDNLSARDAIDDGLVDVLCADYHPPSLLAAPFVDTGESLSTRVNRVTRNPAAAAGLDDRGRIAEGARADLIVVDPAGTPTVDRAFVAGAEAVRTDRAATNDRRTPPAGS</sequence>
<dbReference type="Gene3D" id="2.30.40.10">
    <property type="entry name" value="Urease, subunit C, domain 1"/>
    <property type="match status" value="2"/>
</dbReference>
<dbReference type="PANTHER" id="PTHR43135">
    <property type="entry name" value="ALPHA-D-RIBOSE 1-METHYLPHOSPHONATE 5-TRIPHOSPHATE DIPHOSPHATASE"/>
    <property type="match status" value="1"/>
</dbReference>
<gene>
    <name evidence="2" type="ORF">C469_12183</name>
</gene>
<dbReference type="PANTHER" id="PTHR43135:SF3">
    <property type="entry name" value="ALPHA-D-RIBOSE 1-METHYLPHOSPHONATE 5-TRIPHOSPHATE DIPHOSPHATASE"/>
    <property type="match status" value="1"/>
</dbReference>
<proteinExistence type="predicted"/>
<evidence type="ECO:0000259" key="1">
    <source>
        <dbReference type="Pfam" id="PF07969"/>
    </source>
</evidence>
<dbReference type="InterPro" id="IPR011059">
    <property type="entry name" value="Metal-dep_hydrolase_composite"/>
</dbReference>
<feature type="domain" description="Amidohydrolase 3" evidence="1">
    <location>
        <begin position="320"/>
        <end position="367"/>
    </location>
</feature>
<comment type="caution">
    <text evidence="2">The sequence shown here is derived from an EMBL/GenBank/DDBJ whole genome shotgun (WGS) entry which is preliminary data.</text>
</comment>
<keyword evidence="3" id="KW-1185">Reference proteome</keyword>
<dbReference type="RefSeq" id="WP_008006927.1">
    <property type="nucleotide sequence ID" value="NZ_AOJG01000031.1"/>
</dbReference>
<reference evidence="2 3" key="1">
    <citation type="journal article" date="2014" name="PLoS Genet.">
        <title>Phylogenetically driven sequencing of extremely halophilic archaea reveals strategies for static and dynamic osmo-response.</title>
        <authorList>
            <person name="Becker E.A."/>
            <person name="Seitzer P.M."/>
            <person name="Tritt A."/>
            <person name="Larsen D."/>
            <person name="Krusor M."/>
            <person name="Yao A.I."/>
            <person name="Wu D."/>
            <person name="Madern D."/>
            <person name="Eisen J.A."/>
            <person name="Darling A.E."/>
            <person name="Facciotti M.T."/>
        </authorList>
    </citation>
    <scope>NUCLEOTIDE SEQUENCE [LARGE SCALE GENOMIC DNA]</scope>
    <source>
        <strain evidence="2 3">DSM 21995</strain>
    </source>
</reference>